<accession>A0A9Q3BNC5</accession>
<sequence>MPQRKPVRFTRYTPINTRLFIAQNLDERHEAATSPRGTHYHTFVVVPTGSDFTVYEMIPSGTGFALGYTVHDMHWLGRNLPHLRVRRFGEPATQNGRNEFRVRIWETFRICQNRLPEQDWCCIDLVIATLRNEQRYRVFQSSRLETLISMLEAQTLEDDETEERLV</sequence>
<name>A0A9Q3BNC5_9BASI</name>
<comment type="caution">
    <text evidence="1">The sequence shown here is derived from an EMBL/GenBank/DDBJ whole genome shotgun (WGS) entry which is preliminary data.</text>
</comment>
<dbReference type="EMBL" id="AVOT02001831">
    <property type="protein sequence ID" value="MBW0468318.1"/>
    <property type="molecule type" value="Genomic_DNA"/>
</dbReference>
<proteinExistence type="predicted"/>
<protein>
    <submittedName>
        <fullName evidence="1">Uncharacterized protein</fullName>
    </submittedName>
</protein>
<dbReference type="Proteomes" id="UP000765509">
    <property type="component" value="Unassembled WGS sequence"/>
</dbReference>
<gene>
    <name evidence="1" type="ORF">O181_008033</name>
</gene>
<evidence type="ECO:0000313" key="1">
    <source>
        <dbReference type="EMBL" id="MBW0468318.1"/>
    </source>
</evidence>
<dbReference type="AlphaFoldDB" id="A0A9Q3BNC5"/>
<keyword evidence="2" id="KW-1185">Reference proteome</keyword>
<organism evidence="1 2">
    <name type="scientific">Austropuccinia psidii MF-1</name>
    <dbReference type="NCBI Taxonomy" id="1389203"/>
    <lineage>
        <taxon>Eukaryota</taxon>
        <taxon>Fungi</taxon>
        <taxon>Dikarya</taxon>
        <taxon>Basidiomycota</taxon>
        <taxon>Pucciniomycotina</taxon>
        <taxon>Pucciniomycetes</taxon>
        <taxon>Pucciniales</taxon>
        <taxon>Sphaerophragmiaceae</taxon>
        <taxon>Austropuccinia</taxon>
    </lineage>
</organism>
<evidence type="ECO:0000313" key="2">
    <source>
        <dbReference type="Proteomes" id="UP000765509"/>
    </source>
</evidence>
<reference evidence="1" key="1">
    <citation type="submission" date="2021-03" db="EMBL/GenBank/DDBJ databases">
        <title>Draft genome sequence of rust myrtle Austropuccinia psidii MF-1, a brazilian biotype.</title>
        <authorList>
            <person name="Quecine M.C."/>
            <person name="Pachon D.M.R."/>
            <person name="Bonatelli M.L."/>
            <person name="Correr F.H."/>
            <person name="Franceschini L.M."/>
            <person name="Leite T.F."/>
            <person name="Margarido G.R.A."/>
            <person name="Almeida C.A."/>
            <person name="Ferrarezi J.A."/>
            <person name="Labate C.A."/>
        </authorList>
    </citation>
    <scope>NUCLEOTIDE SEQUENCE</scope>
    <source>
        <strain evidence="1">MF-1</strain>
    </source>
</reference>